<dbReference type="Proteomes" id="UP000243640">
    <property type="component" value="Unassembled WGS sequence"/>
</dbReference>
<comment type="caution">
    <text evidence="12">The sequence shown here is derived from an EMBL/GenBank/DDBJ whole genome shotgun (WGS) entry which is preliminary data.</text>
</comment>
<keyword evidence="6" id="KW-0540">Nuclease</keyword>
<dbReference type="RefSeq" id="WP_094279394.1">
    <property type="nucleotide sequence ID" value="NZ_NQJF01000014.1"/>
</dbReference>
<evidence type="ECO:0000256" key="1">
    <source>
        <dbReference type="ARBA" id="ARBA00000983"/>
    </source>
</evidence>
<protein>
    <recommendedName>
        <fullName evidence="5">phosphodiesterase I</fullName>
        <ecNumber evidence="5">3.1.4.1</ecNumber>
    </recommendedName>
</protein>
<dbReference type="OrthoDB" id="9803913at2"/>
<reference evidence="13 15" key="2">
    <citation type="submission" date="2019-03" db="EMBL/GenBank/DDBJ databases">
        <title>Genomic Encyclopedia of Archaeal and Bacterial Type Strains, Phase II (KMG-II): from individual species to whole genera.</title>
        <authorList>
            <person name="Goeker M."/>
        </authorList>
    </citation>
    <scope>NUCLEOTIDE SEQUENCE [LARGE SCALE GENOMIC DNA]</scope>
    <source>
        <strain evidence="13 15">DSM 15594</strain>
    </source>
</reference>
<dbReference type="Gene3D" id="3.40.1350.10">
    <property type="match status" value="1"/>
</dbReference>
<name>A0A235CDM9_9GAMM</name>
<evidence type="ECO:0000256" key="9">
    <source>
        <dbReference type="ARBA" id="ARBA00022842"/>
    </source>
</evidence>
<dbReference type="AlphaFoldDB" id="A0A235CDM9"/>
<keyword evidence="7" id="KW-0479">Metal-binding</keyword>
<feature type="domain" description="VRR-NUC" evidence="11">
    <location>
        <begin position="437"/>
        <end position="551"/>
    </location>
</feature>
<dbReference type="EMBL" id="SODO01000011">
    <property type="protein sequence ID" value="TDW57608.1"/>
    <property type="molecule type" value="Genomic_DNA"/>
</dbReference>
<evidence type="ECO:0000313" key="14">
    <source>
        <dbReference type="Proteomes" id="UP000243640"/>
    </source>
</evidence>
<reference evidence="12 14" key="1">
    <citation type="submission" date="2017-08" db="EMBL/GenBank/DDBJ databases">
        <title>Draft Genome Sequence of the Marine Bacterium Oceanimonas baumannii ATCC 700832.</title>
        <authorList>
            <person name="Mcclelland W.D."/>
            <person name="Brennan M.A."/>
            <person name="Trachtenberg A.M."/>
            <person name="Maclea K.S."/>
        </authorList>
    </citation>
    <scope>NUCLEOTIDE SEQUENCE [LARGE SCALE GENOMIC DNA]</scope>
    <source>
        <strain evidence="12 14">ATCC 700832</strain>
    </source>
</reference>
<dbReference type="InterPro" id="IPR049125">
    <property type="entry name" value="FAN1-like_WH"/>
</dbReference>
<dbReference type="GO" id="GO:0003676">
    <property type="term" value="F:nucleic acid binding"/>
    <property type="evidence" value="ECO:0007669"/>
    <property type="project" value="InterPro"/>
</dbReference>
<dbReference type="PANTHER" id="PTHR15749">
    <property type="entry name" value="FANCONI-ASSOCIATED NUCLEASE 1"/>
    <property type="match status" value="1"/>
</dbReference>
<dbReference type="GO" id="GO:0046872">
    <property type="term" value="F:metal ion binding"/>
    <property type="evidence" value="ECO:0007669"/>
    <property type="project" value="UniProtKB-KW"/>
</dbReference>
<dbReference type="EC" id="3.1.4.1" evidence="5"/>
<evidence type="ECO:0000256" key="2">
    <source>
        <dbReference type="ARBA" id="ARBA00001936"/>
    </source>
</evidence>
<keyword evidence="9" id="KW-0460">Magnesium</keyword>
<evidence type="ECO:0000259" key="11">
    <source>
        <dbReference type="SMART" id="SM00990"/>
    </source>
</evidence>
<evidence type="ECO:0000256" key="10">
    <source>
        <dbReference type="ARBA" id="ARBA00023211"/>
    </source>
</evidence>
<accession>A0A235CDM9</accession>
<evidence type="ECO:0000313" key="15">
    <source>
        <dbReference type="Proteomes" id="UP000295058"/>
    </source>
</evidence>
<evidence type="ECO:0000256" key="6">
    <source>
        <dbReference type="ARBA" id="ARBA00022722"/>
    </source>
</evidence>
<comment type="cofactor">
    <cofactor evidence="2">
        <name>Mn(2+)</name>
        <dbReference type="ChEBI" id="CHEBI:29035"/>
    </cofactor>
</comment>
<dbReference type="Pfam" id="PF21315">
    <property type="entry name" value="FAN1_HTH"/>
    <property type="match status" value="1"/>
</dbReference>
<keyword evidence="15" id="KW-1185">Reference proteome</keyword>
<dbReference type="InterPro" id="IPR014883">
    <property type="entry name" value="VRR_NUC"/>
</dbReference>
<evidence type="ECO:0000256" key="3">
    <source>
        <dbReference type="ARBA" id="ARBA00001946"/>
    </source>
</evidence>
<evidence type="ECO:0000256" key="8">
    <source>
        <dbReference type="ARBA" id="ARBA00022801"/>
    </source>
</evidence>
<dbReference type="GO" id="GO:0036297">
    <property type="term" value="P:interstrand cross-link repair"/>
    <property type="evidence" value="ECO:0007669"/>
    <property type="project" value="InterPro"/>
</dbReference>
<evidence type="ECO:0000256" key="5">
    <source>
        <dbReference type="ARBA" id="ARBA00012029"/>
    </source>
</evidence>
<sequence length="553" mass="62948">MTTPHITPSSLEDPFYYLRNMQQVIRFCLTRYSDLLQSDERGLLANMLNLHEPAQGLLVRLIMRKGCLFRTDKLSYNEIPDLNEALAELADAELIELTPPVTLTELCALARREECAQLAQYLLPEHSVPASARKRDLETMLLDKLSPGAQPLMQWWPEASFDIIKLACTDLFDRLRLIFFGNLHQDWTEFVLTELGLQQFEPVPLSEHSRPFHARAEVDVMLALYRLQERLTTEPVSELCHHLPGPVDCEWIEYRRHKLLFQLGREAEREGNTTLALALHERSQYREAPIRALRLREKSDNPARVAVLAQQALAQITQPEARLGLYRIWQRSAKKAGLTVPASPATGVPVSQLLLARPEQDGVEAAVAAHFAGKHTRLFHVENRLFNGLFALLFWPALFAPVRGAFFNPFQAGPADLYRPGFITARKSMINAGFAALANDEYQTQIIERYQQKQGISCSFVHWPGLPLELVELALAVIPAAHLEIVFRHLLLDLRHHRRGMPDLIELNAQAGRYRLIEVKGPGDRLQDHQRLWITAMRDHGLPVSVCKVSWQA</sequence>
<dbReference type="InterPro" id="IPR011856">
    <property type="entry name" value="tRNA_endonuc-like_dom_sf"/>
</dbReference>
<evidence type="ECO:0000313" key="13">
    <source>
        <dbReference type="EMBL" id="TDW57608.1"/>
    </source>
</evidence>
<dbReference type="SMART" id="SM00990">
    <property type="entry name" value="VRR_NUC"/>
    <property type="match status" value="1"/>
</dbReference>
<dbReference type="Proteomes" id="UP000295058">
    <property type="component" value="Unassembled WGS sequence"/>
</dbReference>
<dbReference type="Pfam" id="PF08774">
    <property type="entry name" value="VRR_NUC"/>
    <property type="match status" value="1"/>
</dbReference>
<gene>
    <name evidence="12" type="ORF">B6S09_15430</name>
    <name evidence="13" type="ORF">LY04_02687</name>
</gene>
<organism evidence="12 14">
    <name type="scientific">Oceanimonas baumannii</name>
    <dbReference type="NCBI Taxonomy" id="129578"/>
    <lineage>
        <taxon>Bacteria</taxon>
        <taxon>Pseudomonadati</taxon>
        <taxon>Pseudomonadota</taxon>
        <taxon>Gammaproteobacteria</taxon>
        <taxon>Aeromonadales</taxon>
        <taxon>Aeromonadaceae</taxon>
        <taxon>Oceanimonas</taxon>
    </lineage>
</organism>
<dbReference type="EMBL" id="NQJF01000014">
    <property type="protein sequence ID" value="OYD22633.1"/>
    <property type="molecule type" value="Genomic_DNA"/>
</dbReference>
<keyword evidence="10" id="KW-0464">Manganese</keyword>
<dbReference type="GO" id="GO:0004528">
    <property type="term" value="F:phosphodiesterase I activity"/>
    <property type="evidence" value="ECO:0007669"/>
    <property type="project" value="UniProtKB-EC"/>
</dbReference>
<keyword evidence="8" id="KW-0378">Hydrolase</keyword>
<evidence type="ECO:0000256" key="4">
    <source>
        <dbReference type="ARBA" id="ARBA00005533"/>
    </source>
</evidence>
<dbReference type="PANTHER" id="PTHR15749:SF4">
    <property type="entry name" value="FANCONI-ASSOCIATED NUCLEASE 1"/>
    <property type="match status" value="1"/>
</dbReference>
<comment type="similarity">
    <text evidence="4">Belongs to the FAN1 family.</text>
</comment>
<comment type="catalytic activity">
    <reaction evidence="1">
        <text>Hydrolytically removes 5'-nucleotides successively from the 3'-hydroxy termini of 3'-hydroxy-terminated oligonucleotides.</text>
        <dbReference type="EC" id="3.1.4.1"/>
    </reaction>
</comment>
<evidence type="ECO:0000313" key="12">
    <source>
        <dbReference type="EMBL" id="OYD22633.1"/>
    </source>
</evidence>
<proteinExistence type="inferred from homology"/>
<comment type="cofactor">
    <cofactor evidence="3">
        <name>Mg(2+)</name>
        <dbReference type="ChEBI" id="CHEBI:18420"/>
    </cofactor>
</comment>
<dbReference type="InterPro" id="IPR033315">
    <property type="entry name" value="Fan1-like"/>
</dbReference>
<evidence type="ECO:0000256" key="7">
    <source>
        <dbReference type="ARBA" id="ARBA00022723"/>
    </source>
</evidence>